<dbReference type="RefSeq" id="XP_062788024.1">
    <property type="nucleotide sequence ID" value="XM_062931973.1"/>
</dbReference>
<gene>
    <name evidence="1" type="ORF">IL334_000188</name>
</gene>
<evidence type="ECO:0008006" key="3">
    <source>
        <dbReference type="Google" id="ProtNLM"/>
    </source>
</evidence>
<dbReference type="GeneID" id="87952319"/>
<proteinExistence type="predicted"/>
<keyword evidence="2" id="KW-1185">Reference proteome</keyword>
<evidence type="ECO:0000313" key="1">
    <source>
        <dbReference type="EMBL" id="WRT63284.1"/>
    </source>
</evidence>
<protein>
    <recommendedName>
        <fullName evidence="3">Cytoplasmic protein</fullName>
    </recommendedName>
</protein>
<name>A0ABZ1CPI5_9TREE</name>
<organism evidence="1 2">
    <name type="scientific">Kwoniella shivajii</name>
    <dbReference type="NCBI Taxonomy" id="564305"/>
    <lineage>
        <taxon>Eukaryota</taxon>
        <taxon>Fungi</taxon>
        <taxon>Dikarya</taxon>
        <taxon>Basidiomycota</taxon>
        <taxon>Agaricomycotina</taxon>
        <taxon>Tremellomycetes</taxon>
        <taxon>Tremellales</taxon>
        <taxon>Cryptococcaceae</taxon>
        <taxon>Kwoniella</taxon>
    </lineage>
</organism>
<dbReference type="Proteomes" id="UP001329825">
    <property type="component" value="Chromosome 1"/>
</dbReference>
<sequence>MSANKEKADLFRHMVDAVVERHVGGRPPTAQEITDANRDRTIKFAELALKIPRVDPDTMREYFVKVKQFTTFVERWDKTLIDLTASPEHLPSLLRHWLSDVVDQSILEVKQDTAGIEELIEVATIQNYKSHAKRMLFYIYPPPSVAQVQTYIDDIETHVRGLIRARKLASDEIEVRKKDHQKAHSNQDQRVTSQVLPWLPMPYDVEDTDTFRDMNRTTGYLRRLIAPSFKLTPLIEGEKTLPAPERCTDEVEKYLSTRLSELMMHVPDGLLNEDGTLKLDHARLKETFQGLDFELHSDPAALKELLTAAMESIVRDVGQMGDMSAEESDSEGE</sequence>
<evidence type="ECO:0000313" key="2">
    <source>
        <dbReference type="Proteomes" id="UP001329825"/>
    </source>
</evidence>
<dbReference type="EMBL" id="CP141881">
    <property type="protein sequence ID" value="WRT63284.1"/>
    <property type="molecule type" value="Genomic_DNA"/>
</dbReference>
<accession>A0ABZ1CPI5</accession>
<reference evidence="1 2" key="1">
    <citation type="submission" date="2024-01" db="EMBL/GenBank/DDBJ databases">
        <title>Comparative genomics of Cryptococcus and Kwoniella reveals pathogenesis evolution and contrasting modes of karyotype evolution via chromosome fusion or intercentromeric recombination.</title>
        <authorList>
            <person name="Coelho M.A."/>
            <person name="David-Palma M."/>
            <person name="Shea T."/>
            <person name="Bowers K."/>
            <person name="McGinley-Smith S."/>
            <person name="Mohammad A.W."/>
            <person name="Gnirke A."/>
            <person name="Yurkov A.M."/>
            <person name="Nowrousian M."/>
            <person name="Sun S."/>
            <person name="Cuomo C.A."/>
            <person name="Heitman J."/>
        </authorList>
    </citation>
    <scope>NUCLEOTIDE SEQUENCE [LARGE SCALE GENOMIC DNA]</scope>
    <source>
        <strain evidence="1">CBS 11374</strain>
    </source>
</reference>